<accession>A0AAV4XV87</accession>
<dbReference type="EMBL" id="BPLR01000930">
    <property type="protein sequence ID" value="GIY98503.1"/>
    <property type="molecule type" value="Genomic_DNA"/>
</dbReference>
<name>A0AAV4XV87_CAEEX</name>
<gene>
    <name evidence="1" type="ORF">CEXT_223741</name>
</gene>
<reference evidence="1 2" key="1">
    <citation type="submission" date="2021-06" db="EMBL/GenBank/DDBJ databases">
        <title>Caerostris extrusa draft genome.</title>
        <authorList>
            <person name="Kono N."/>
            <person name="Arakawa K."/>
        </authorList>
    </citation>
    <scope>NUCLEOTIDE SEQUENCE [LARGE SCALE GENOMIC DNA]</scope>
</reference>
<evidence type="ECO:0000313" key="1">
    <source>
        <dbReference type="EMBL" id="GIY98503.1"/>
    </source>
</evidence>
<dbReference type="AlphaFoldDB" id="A0AAV4XV87"/>
<protein>
    <submittedName>
        <fullName evidence="1">Uncharacterized protein</fullName>
    </submittedName>
</protein>
<evidence type="ECO:0000313" key="2">
    <source>
        <dbReference type="Proteomes" id="UP001054945"/>
    </source>
</evidence>
<keyword evidence="2" id="KW-1185">Reference proteome</keyword>
<organism evidence="1 2">
    <name type="scientific">Caerostris extrusa</name>
    <name type="common">Bark spider</name>
    <name type="synonym">Caerostris bankana</name>
    <dbReference type="NCBI Taxonomy" id="172846"/>
    <lineage>
        <taxon>Eukaryota</taxon>
        <taxon>Metazoa</taxon>
        <taxon>Ecdysozoa</taxon>
        <taxon>Arthropoda</taxon>
        <taxon>Chelicerata</taxon>
        <taxon>Arachnida</taxon>
        <taxon>Araneae</taxon>
        <taxon>Araneomorphae</taxon>
        <taxon>Entelegynae</taxon>
        <taxon>Araneoidea</taxon>
        <taxon>Araneidae</taxon>
        <taxon>Caerostris</taxon>
    </lineage>
</organism>
<comment type="caution">
    <text evidence="1">The sequence shown here is derived from an EMBL/GenBank/DDBJ whole genome shotgun (WGS) entry which is preliminary data.</text>
</comment>
<proteinExistence type="predicted"/>
<dbReference type="Proteomes" id="UP001054945">
    <property type="component" value="Unassembled WGS sequence"/>
</dbReference>
<sequence>MEHSVSIYTTNNNFLLQMIVTSWSSSFSNEIKEANFEESELEGDLLDTHPLTPPSPDIKYQDTKHLNKPYDKISWKHRLLRNWEKKNSEECRNNERLVRL</sequence>